<dbReference type="EMBL" id="JAGIZQ010000005">
    <property type="protein sequence ID" value="KAH6627707.1"/>
    <property type="molecule type" value="Genomic_DNA"/>
</dbReference>
<proteinExistence type="predicted"/>
<evidence type="ECO:0000313" key="1">
    <source>
        <dbReference type="EMBL" id="KAH6627707.1"/>
    </source>
</evidence>
<organism evidence="1 2">
    <name type="scientific">Chaetomium tenue</name>
    <dbReference type="NCBI Taxonomy" id="1854479"/>
    <lineage>
        <taxon>Eukaryota</taxon>
        <taxon>Fungi</taxon>
        <taxon>Dikarya</taxon>
        <taxon>Ascomycota</taxon>
        <taxon>Pezizomycotina</taxon>
        <taxon>Sordariomycetes</taxon>
        <taxon>Sordariomycetidae</taxon>
        <taxon>Sordariales</taxon>
        <taxon>Chaetomiaceae</taxon>
        <taxon>Chaetomium</taxon>
    </lineage>
</organism>
<protein>
    <submittedName>
        <fullName evidence="1">Uncharacterized protein</fullName>
    </submittedName>
</protein>
<dbReference type="Proteomes" id="UP000724584">
    <property type="component" value="Unassembled WGS sequence"/>
</dbReference>
<evidence type="ECO:0000313" key="2">
    <source>
        <dbReference type="Proteomes" id="UP000724584"/>
    </source>
</evidence>
<reference evidence="1 2" key="1">
    <citation type="journal article" date="2021" name="Nat. Commun.">
        <title>Genetic determinants of endophytism in the Arabidopsis root mycobiome.</title>
        <authorList>
            <person name="Mesny F."/>
            <person name="Miyauchi S."/>
            <person name="Thiergart T."/>
            <person name="Pickel B."/>
            <person name="Atanasova L."/>
            <person name="Karlsson M."/>
            <person name="Huettel B."/>
            <person name="Barry K.W."/>
            <person name="Haridas S."/>
            <person name="Chen C."/>
            <person name="Bauer D."/>
            <person name="Andreopoulos W."/>
            <person name="Pangilinan J."/>
            <person name="LaButti K."/>
            <person name="Riley R."/>
            <person name="Lipzen A."/>
            <person name="Clum A."/>
            <person name="Drula E."/>
            <person name="Henrissat B."/>
            <person name="Kohler A."/>
            <person name="Grigoriev I.V."/>
            <person name="Martin F.M."/>
            <person name="Hacquard S."/>
        </authorList>
    </citation>
    <scope>NUCLEOTIDE SEQUENCE [LARGE SCALE GENOMIC DNA]</scope>
    <source>
        <strain evidence="1 2">MPI-SDFR-AT-0079</strain>
    </source>
</reference>
<comment type="caution">
    <text evidence="1">The sequence shown here is derived from an EMBL/GenBank/DDBJ whole genome shotgun (WGS) entry which is preliminary data.</text>
</comment>
<sequence length="1479" mass="164628">MVHHFSAVMSLPDGDKPEAETEAERLDQRLKAPMPANARLKITDTNTPGVFDGEASNGSRNTRPGEPAKTKKPEQAVPGHQPEVKNPANVPAQTPSPQGPEIMRNLLGGFAGGFGRVRGAVPFPPPGNRQGTPTNDQRLANKQSKEAQPESVKLLTTNLEELSGSPLSKSPIVDIVAIYNPQQLGKDSRADTQGNPPTNQAAGLIKEPEVPVITDAASMVEANEVNRAGTTLAGETHAVSTANGKEPDDPKTTTTNQDIVAPPGKGNEAKVSDWLTERTMSVASELGDPAGVLAFSYEFGTETKEHSATAQLGARSYLQDTAEALLSELKAHKRPAKAPLVFIAAGFGCFVVEKVIALLGTSVQEAALSSTETESKLEGHSGPANQPTTAHAAEAAENLEFLKRIATVIFLEDPDHTTVLEQPPDKLEAPQEAAETGPEMEQEQAPRDKPPIQSLARILGFNLAPYKKIDREKVGRARYITLDPSSMPKSPRTYQDKPIPKLGEFDSWGLWRQFKKTVEENELSAVCFYQTAPVENPQAAAAITFIKPETDRGAENGQIVRQVKKSLVLKASSNRDFQVTLRQCIISKYNLDVWDHNHRYPIHLAAHYANEPALSIIVKTNPKMLLLKDRAKSTPLHLLIQTAIRAGEGWEIRKTIHGLLSLWAELMPEHDTDTLLDSAQRSPWNDIQTTENGECVGAHCWIRELKEAAYPVGSVKASSGETVESEVKLSRVEKEACKKTKASLIQFYVDEHSGKQDFWARYRPDVFQVIYDPAYGIDKLFDKRLDGWDPRRLVKTCKWIHLPANNDLFGRRLRCLDYSTRDRRLIGRAPFDRHIAPGAYRYNQVSGPSEESVTVLFMPVFGFETSDNRQKLTLAIKAEADKESATKESSGSPTAGLISAYLNNSQFPLHCRRTLDQFTYHMLKDTERRDQTQVMFKQHRREIAKDDERAKQKSPVIMVDQLWLWVLEKEKTVITSLPNTWVPAEKYNLVEHLLSKELKGHPGDGPLDRPPIGDKNCMDLTNAIIRGSVSFLERVGPSKTRLEESFQSSITMIAHALTPFQAERQAEQFESFKKLVKKLNRVGSDDKKRATLTNKLFQVTIETKLLMEIMDIEDELNTIKRVLLQQRDALNSFAELLFADYQQSQGREASQRMGSKVCPRGIRAYPTPEQFYHQSAYIVFAIQIDAFPHDSTNGEINWPVGLAMALLFGISAIVILILLFLGLCITRKWGSAFRVRAATSMIFSKANPQENCDSDTNPDSESDDPISTSRTGSRKKPHKPPPTGYAPLFNKWALISRIPLLRHLWKQSLYQYSLPSPPWPPKPSEPTKPSHPIDQFQPSSEVDYPLRRARLLAATLMKEGIVWMGLKLASFRRGREDKRSPADRRRRIQVTFQDGTRVPSRFGKALVAPPHLQNRDEGRGIRSLVPGLDVIPGGVRGEEGKGNQRSGWDGMGGRFSSGWPFWRRRRSGAAREDADASSV</sequence>
<accession>A0ACB7P527</accession>
<name>A0ACB7P527_9PEZI</name>
<gene>
    <name evidence="1" type="ORF">F5144DRAFT_593882</name>
</gene>
<keyword evidence="2" id="KW-1185">Reference proteome</keyword>